<keyword evidence="2" id="KW-1185">Reference proteome</keyword>
<comment type="caution">
    <text evidence="1">The sequence shown here is derived from an EMBL/GenBank/DDBJ whole genome shotgun (WGS) entry which is preliminary data.</text>
</comment>
<sequence length="69" mass="8184">MLQAVKARQSVLVLKVLVEFDYSFIRHLQFFKSMTNIYPKTQRGKKIDVQKGVKVKNRKVCNLFMDKFC</sequence>
<accession>A0A944CJR5</accession>
<protein>
    <submittedName>
        <fullName evidence="1">Uncharacterized protein</fullName>
    </submittedName>
</protein>
<reference evidence="1 2" key="1">
    <citation type="journal article" date="2021" name="Microorganisms">
        <title>Bacterial Dimethylsulfoniopropionate Biosynthesis in the East China Sea.</title>
        <authorList>
            <person name="Liu J."/>
            <person name="Zhang Y."/>
            <person name="Liu J."/>
            <person name="Zhong H."/>
            <person name="Williams B.T."/>
            <person name="Zheng Y."/>
            <person name="Curson A.R.J."/>
            <person name="Sun C."/>
            <person name="Sun H."/>
            <person name="Song D."/>
            <person name="Wagner Mackenzie B."/>
            <person name="Bermejo Martinez A."/>
            <person name="Todd J.D."/>
            <person name="Zhang X.H."/>
        </authorList>
    </citation>
    <scope>NUCLEOTIDE SEQUENCE [LARGE SCALE GENOMIC DNA]</scope>
    <source>
        <strain evidence="1 2">ESS08</strain>
    </source>
</reference>
<dbReference type="Proteomes" id="UP000761411">
    <property type="component" value="Unassembled WGS sequence"/>
</dbReference>
<gene>
    <name evidence="1" type="ORF">DYI25_04740</name>
</gene>
<evidence type="ECO:0000313" key="1">
    <source>
        <dbReference type="EMBL" id="MBS8263750.1"/>
    </source>
</evidence>
<proteinExistence type="predicted"/>
<dbReference type="EMBL" id="QTKX01000001">
    <property type="protein sequence ID" value="MBS8263750.1"/>
    <property type="molecule type" value="Genomic_DNA"/>
</dbReference>
<name>A0A944CJR5_9BACI</name>
<organism evidence="1 2">
    <name type="scientific">Mesobacillus boroniphilus</name>
    <dbReference type="NCBI Taxonomy" id="308892"/>
    <lineage>
        <taxon>Bacteria</taxon>
        <taxon>Bacillati</taxon>
        <taxon>Bacillota</taxon>
        <taxon>Bacilli</taxon>
        <taxon>Bacillales</taxon>
        <taxon>Bacillaceae</taxon>
        <taxon>Mesobacillus</taxon>
    </lineage>
</organism>
<evidence type="ECO:0000313" key="2">
    <source>
        <dbReference type="Proteomes" id="UP000761411"/>
    </source>
</evidence>
<dbReference type="AlphaFoldDB" id="A0A944CJR5"/>